<proteinExistence type="predicted"/>
<sequence>MGSLGKKAVVTAAASFPTAQPALRLKTGFNQKFICGDIASGATLVAVPLIGGTLESVEGFEPKVKFDISNGTDWFRIDPDKSHGRMSVKALATDEKGLSVCIVVEGVITLNETTMPLVFGIPEAQTSPFGFGIESLKIETGHEEYKALESMVFAASQRFLKEDGDLIGVEARISQIIPGSGME</sequence>
<reference evidence="1 2" key="1">
    <citation type="journal article" date="2022" name="New Phytol.">
        <title>Ecological generalism drives hyperdiversity of secondary metabolite gene clusters in xylarialean endophytes.</title>
        <authorList>
            <person name="Franco M.E.E."/>
            <person name="Wisecaver J.H."/>
            <person name="Arnold A.E."/>
            <person name="Ju Y.M."/>
            <person name="Slot J.C."/>
            <person name="Ahrendt S."/>
            <person name="Moore L.P."/>
            <person name="Eastman K.E."/>
            <person name="Scott K."/>
            <person name="Konkel Z."/>
            <person name="Mondo S.J."/>
            <person name="Kuo A."/>
            <person name="Hayes R.D."/>
            <person name="Haridas S."/>
            <person name="Andreopoulos B."/>
            <person name="Riley R."/>
            <person name="LaButti K."/>
            <person name="Pangilinan J."/>
            <person name="Lipzen A."/>
            <person name="Amirebrahimi M."/>
            <person name="Yan J."/>
            <person name="Adam C."/>
            <person name="Keymanesh K."/>
            <person name="Ng V."/>
            <person name="Louie K."/>
            <person name="Northen T."/>
            <person name="Drula E."/>
            <person name="Henrissat B."/>
            <person name="Hsieh H.M."/>
            <person name="Youens-Clark K."/>
            <person name="Lutzoni F."/>
            <person name="Miadlikowska J."/>
            <person name="Eastwood D.C."/>
            <person name="Hamelin R.C."/>
            <person name="Grigoriev I.V."/>
            <person name="U'Ren J.M."/>
        </authorList>
    </citation>
    <scope>NUCLEOTIDE SEQUENCE [LARGE SCALE GENOMIC DNA]</scope>
    <source>
        <strain evidence="1 2">CBS 119005</strain>
    </source>
</reference>
<comment type="caution">
    <text evidence="1">The sequence shown here is derived from an EMBL/GenBank/DDBJ whole genome shotgun (WGS) entry which is preliminary data.</text>
</comment>
<dbReference type="EMBL" id="MU393450">
    <property type="protein sequence ID" value="KAI4867133.1"/>
    <property type="molecule type" value="Genomic_DNA"/>
</dbReference>
<organism evidence="1 2">
    <name type="scientific">Hypoxylon rubiginosum</name>
    <dbReference type="NCBI Taxonomy" id="110542"/>
    <lineage>
        <taxon>Eukaryota</taxon>
        <taxon>Fungi</taxon>
        <taxon>Dikarya</taxon>
        <taxon>Ascomycota</taxon>
        <taxon>Pezizomycotina</taxon>
        <taxon>Sordariomycetes</taxon>
        <taxon>Xylariomycetidae</taxon>
        <taxon>Xylariales</taxon>
        <taxon>Hypoxylaceae</taxon>
        <taxon>Hypoxylon</taxon>
    </lineage>
</organism>
<evidence type="ECO:0000313" key="1">
    <source>
        <dbReference type="EMBL" id="KAI4867133.1"/>
    </source>
</evidence>
<protein>
    <submittedName>
        <fullName evidence="1">Uncharacterized protein</fullName>
    </submittedName>
</protein>
<name>A0ACB9Z7B5_9PEZI</name>
<accession>A0ACB9Z7B5</accession>
<dbReference type="Proteomes" id="UP001497700">
    <property type="component" value="Unassembled WGS sequence"/>
</dbReference>
<keyword evidence="2" id="KW-1185">Reference proteome</keyword>
<evidence type="ECO:0000313" key="2">
    <source>
        <dbReference type="Proteomes" id="UP001497700"/>
    </source>
</evidence>
<gene>
    <name evidence="1" type="ORF">F4820DRAFT_414503</name>
</gene>